<sequence>MKIIWLILVLNINLIAADFQENLINCLYHIANQINPSSLIFVTSNNLQLQFGEMKTNSPLQVESVYRSNDKEIIDSILQSFHRSSKWPITLLSTGISKQKIVQNLYDLYILITDKRELSEAVKDIEQQTYLTTIGKDSNLRIKYIAIVLHRFEDANVVAKDVLSVLWKLKIINAIVLVPTKHNIFVNNTLSLFGVYTWFPFGSEGRCANVSDAVLLDRWVSYNSKQYFLNVLNALTLFPYKTTRNLNSCPLTVSTFEFEPSVISKREIGDELIYEDGTDVRLLKEIASRMNMKIRYRKPTPDYWGVALKNGSWTGITGEVMTGYSDLAIDNFYNKAHLINGLEYSTVYIIDHLGWWVPCAKRIGRWKSLIKVFDLSFWLGFLATYVAASIFMWIIAKLNSLLGSYQQYIAYKNIIKCFLNFWAIIVEESASNNPTRVPSIRIVFLSWVIYCWCVNTIYQSNLVTFLVSPGYEHQFSTEKEILDSDMLLCMVDTVITCCIPNPDMYPSGRMHTSSSYNICVDTIAKGHNLAFLFNRYHLEYVTLRKYIGSSGRPLICPIAEELSSQLVVMPFTKGSLYLERFNYFITHILEAGIFNHWHDDMKYTATLKTMIGLQIQDEEYIRLSLQHLQSPFLFLILGYLVSLLTFAIEFISGLKKQKKQRSKF</sequence>
<evidence type="ECO:0000256" key="8">
    <source>
        <dbReference type="ARBA" id="ARBA00023180"/>
    </source>
</evidence>
<keyword evidence="3" id="KW-1003">Cell membrane</keyword>
<evidence type="ECO:0000259" key="11">
    <source>
        <dbReference type="Pfam" id="PF00060"/>
    </source>
</evidence>
<evidence type="ECO:0000256" key="2">
    <source>
        <dbReference type="ARBA" id="ARBA00008685"/>
    </source>
</evidence>
<keyword evidence="13" id="KW-1185">Reference proteome</keyword>
<dbReference type="Gene3D" id="1.10.287.70">
    <property type="match status" value="1"/>
</dbReference>
<evidence type="ECO:0000256" key="7">
    <source>
        <dbReference type="ARBA" id="ARBA00023170"/>
    </source>
</evidence>
<dbReference type="SUPFAM" id="SSF53850">
    <property type="entry name" value="Periplasmic binding protein-like II"/>
    <property type="match status" value="1"/>
</dbReference>
<gene>
    <name evidence="12" type="ORF">L9F63_002827</name>
</gene>
<reference evidence="12" key="1">
    <citation type="journal article" date="2023" name="IScience">
        <title>Live-bearing cockroach genome reveals convergent evolutionary mechanisms linked to viviparity in insects and beyond.</title>
        <authorList>
            <person name="Fouks B."/>
            <person name="Harrison M.C."/>
            <person name="Mikhailova A.A."/>
            <person name="Marchal E."/>
            <person name="English S."/>
            <person name="Carruthers M."/>
            <person name="Jennings E.C."/>
            <person name="Chiamaka E.L."/>
            <person name="Frigard R.A."/>
            <person name="Pippel M."/>
            <person name="Attardo G.M."/>
            <person name="Benoit J.B."/>
            <person name="Bornberg-Bauer E."/>
            <person name="Tobe S.S."/>
        </authorList>
    </citation>
    <scope>NUCLEOTIDE SEQUENCE</scope>
    <source>
        <strain evidence="12">Stay&amp;Tobe</strain>
    </source>
</reference>
<feature type="domain" description="Ionotropic glutamate receptor C-terminal" evidence="11">
    <location>
        <begin position="375"/>
        <end position="604"/>
    </location>
</feature>
<dbReference type="Proteomes" id="UP001233999">
    <property type="component" value="Unassembled WGS sequence"/>
</dbReference>
<dbReference type="Gene3D" id="3.40.190.10">
    <property type="entry name" value="Periplasmic binding protein-like II"/>
    <property type="match status" value="1"/>
</dbReference>
<comment type="caution">
    <text evidence="12">The sequence shown here is derived from an EMBL/GenBank/DDBJ whole genome shotgun (WGS) entry which is preliminary data.</text>
</comment>
<feature type="transmembrane region" description="Helical" evidence="9">
    <location>
        <begin position="438"/>
        <end position="458"/>
    </location>
</feature>
<feature type="transmembrane region" description="Helical" evidence="9">
    <location>
        <begin position="632"/>
        <end position="654"/>
    </location>
</feature>
<dbReference type="GO" id="GO:0015276">
    <property type="term" value="F:ligand-gated monoatomic ion channel activity"/>
    <property type="evidence" value="ECO:0007669"/>
    <property type="project" value="InterPro"/>
</dbReference>
<evidence type="ECO:0000256" key="3">
    <source>
        <dbReference type="ARBA" id="ARBA00022475"/>
    </source>
</evidence>
<dbReference type="AlphaFoldDB" id="A0AAD7ZRQ1"/>
<comment type="similarity">
    <text evidence="2">Belongs to the glutamate-gated ion channel (TC 1.A.10.1) family.</text>
</comment>
<keyword evidence="5 9" id="KW-1133">Transmembrane helix</keyword>
<evidence type="ECO:0000313" key="12">
    <source>
        <dbReference type="EMBL" id="KAJ9585367.1"/>
    </source>
</evidence>
<dbReference type="InterPro" id="IPR052192">
    <property type="entry name" value="Insect_Ionotropic_Sensory_Rcpt"/>
</dbReference>
<dbReference type="GO" id="GO:0050906">
    <property type="term" value="P:detection of stimulus involved in sensory perception"/>
    <property type="evidence" value="ECO:0007669"/>
    <property type="project" value="UniProtKB-ARBA"/>
</dbReference>
<dbReference type="PANTHER" id="PTHR42643:SF24">
    <property type="entry name" value="IONOTROPIC RECEPTOR 60A"/>
    <property type="match status" value="1"/>
</dbReference>
<dbReference type="PANTHER" id="PTHR42643">
    <property type="entry name" value="IONOTROPIC RECEPTOR 20A-RELATED"/>
    <property type="match status" value="1"/>
</dbReference>
<keyword evidence="8" id="KW-0325">Glycoprotein</keyword>
<keyword evidence="10" id="KW-0732">Signal</keyword>
<evidence type="ECO:0000256" key="1">
    <source>
        <dbReference type="ARBA" id="ARBA00004651"/>
    </source>
</evidence>
<feature type="signal peptide" evidence="10">
    <location>
        <begin position="1"/>
        <end position="17"/>
    </location>
</feature>
<evidence type="ECO:0000256" key="5">
    <source>
        <dbReference type="ARBA" id="ARBA00022989"/>
    </source>
</evidence>
<evidence type="ECO:0000313" key="13">
    <source>
        <dbReference type="Proteomes" id="UP001233999"/>
    </source>
</evidence>
<evidence type="ECO:0000256" key="6">
    <source>
        <dbReference type="ARBA" id="ARBA00023136"/>
    </source>
</evidence>
<accession>A0AAD7ZRQ1</accession>
<reference evidence="12" key="2">
    <citation type="submission" date="2023-05" db="EMBL/GenBank/DDBJ databases">
        <authorList>
            <person name="Fouks B."/>
        </authorList>
    </citation>
    <scope>NUCLEOTIDE SEQUENCE</scope>
    <source>
        <strain evidence="12">Stay&amp;Tobe</strain>
        <tissue evidence="12">Testes</tissue>
    </source>
</reference>
<organism evidence="12 13">
    <name type="scientific">Diploptera punctata</name>
    <name type="common">Pacific beetle cockroach</name>
    <dbReference type="NCBI Taxonomy" id="6984"/>
    <lineage>
        <taxon>Eukaryota</taxon>
        <taxon>Metazoa</taxon>
        <taxon>Ecdysozoa</taxon>
        <taxon>Arthropoda</taxon>
        <taxon>Hexapoda</taxon>
        <taxon>Insecta</taxon>
        <taxon>Pterygota</taxon>
        <taxon>Neoptera</taxon>
        <taxon>Polyneoptera</taxon>
        <taxon>Dictyoptera</taxon>
        <taxon>Blattodea</taxon>
        <taxon>Blaberoidea</taxon>
        <taxon>Blaberidae</taxon>
        <taxon>Diplopterinae</taxon>
        <taxon>Diploptera</taxon>
    </lineage>
</organism>
<comment type="subcellular location">
    <subcellularLocation>
        <location evidence="1">Cell membrane</location>
        <topology evidence="1">Multi-pass membrane protein</topology>
    </subcellularLocation>
</comment>
<feature type="chain" id="PRO_5041999078" description="Ionotropic glutamate receptor C-terminal domain-containing protein" evidence="10">
    <location>
        <begin position="18"/>
        <end position="664"/>
    </location>
</feature>
<name>A0AAD7ZRQ1_DIPPU</name>
<protein>
    <recommendedName>
        <fullName evidence="11">Ionotropic glutamate receptor C-terminal domain-containing protein</fullName>
    </recommendedName>
</protein>
<dbReference type="InterPro" id="IPR001320">
    <property type="entry name" value="Iontro_rcpt_C"/>
</dbReference>
<keyword evidence="6 9" id="KW-0472">Membrane</keyword>
<evidence type="ECO:0000256" key="4">
    <source>
        <dbReference type="ARBA" id="ARBA00022692"/>
    </source>
</evidence>
<keyword evidence="4 9" id="KW-0812">Transmembrane</keyword>
<evidence type="ECO:0000256" key="10">
    <source>
        <dbReference type="SAM" id="SignalP"/>
    </source>
</evidence>
<evidence type="ECO:0000256" key="9">
    <source>
        <dbReference type="SAM" id="Phobius"/>
    </source>
</evidence>
<proteinExistence type="inferred from homology"/>
<dbReference type="GO" id="GO:0005886">
    <property type="term" value="C:plasma membrane"/>
    <property type="evidence" value="ECO:0007669"/>
    <property type="project" value="UniProtKB-SubCell"/>
</dbReference>
<feature type="transmembrane region" description="Helical" evidence="9">
    <location>
        <begin position="375"/>
        <end position="396"/>
    </location>
</feature>
<dbReference type="Pfam" id="PF00060">
    <property type="entry name" value="Lig_chan"/>
    <property type="match status" value="1"/>
</dbReference>
<dbReference type="EMBL" id="JASPKZ010007278">
    <property type="protein sequence ID" value="KAJ9585367.1"/>
    <property type="molecule type" value="Genomic_DNA"/>
</dbReference>
<keyword evidence="7" id="KW-0675">Receptor</keyword>